<dbReference type="InterPro" id="IPR027417">
    <property type="entry name" value="P-loop_NTPase"/>
</dbReference>
<dbReference type="SMART" id="SM00487">
    <property type="entry name" value="DEXDc"/>
    <property type="match status" value="1"/>
</dbReference>
<dbReference type="EC" id="3.1.21.3" evidence="11"/>
<dbReference type="InterPro" id="IPR004473">
    <property type="entry name" value="Restrct_endonuc_typeI_HsdR"/>
</dbReference>
<evidence type="ECO:0000256" key="4">
    <source>
        <dbReference type="ARBA" id="ARBA00022722"/>
    </source>
</evidence>
<dbReference type="InterPro" id="IPR021810">
    <property type="entry name" value="T1RH-like_C"/>
</dbReference>
<evidence type="ECO:0000256" key="1">
    <source>
        <dbReference type="ARBA" id="ARBA00000851"/>
    </source>
</evidence>
<keyword evidence="12" id="KW-0175">Coiled coil</keyword>
<keyword evidence="4" id="KW-0540">Nuclease</keyword>
<comment type="similarity">
    <text evidence="2 11">Belongs to the HsdR family.</text>
</comment>
<evidence type="ECO:0000256" key="12">
    <source>
        <dbReference type="SAM" id="Coils"/>
    </source>
</evidence>
<dbReference type="GO" id="GO:0009035">
    <property type="term" value="F:type I site-specific deoxyribonuclease activity"/>
    <property type="evidence" value="ECO:0007669"/>
    <property type="project" value="UniProtKB-EC"/>
</dbReference>
<dbReference type="Pfam" id="PF11867">
    <property type="entry name" value="T1RH-like_C"/>
    <property type="match status" value="1"/>
</dbReference>
<reference evidence="14 15" key="1">
    <citation type="journal article" date="2013" name="ISME J.">
        <title>Metabolic model for the filamentous 'Candidatus Microthrix parvicella' based on genomic and metagenomic analyses.</title>
        <authorList>
            <person name="Jon McIlroy S."/>
            <person name="Kristiansen R."/>
            <person name="Albertsen M."/>
            <person name="Michael Karst S."/>
            <person name="Rossetti S."/>
            <person name="Lund Nielsen J."/>
            <person name="Tandoi V."/>
            <person name="James Seviour R."/>
            <person name="Nielsen P.H."/>
        </authorList>
    </citation>
    <scope>NUCLEOTIDE SEQUENCE [LARGE SCALE GENOMIC DNA]</scope>
    <source>
        <strain evidence="14 15">RN1</strain>
    </source>
</reference>
<dbReference type="GO" id="GO:0003677">
    <property type="term" value="F:DNA binding"/>
    <property type="evidence" value="ECO:0007669"/>
    <property type="project" value="UniProtKB-KW"/>
</dbReference>
<evidence type="ECO:0000256" key="3">
    <source>
        <dbReference type="ARBA" id="ARBA00011296"/>
    </source>
</evidence>
<dbReference type="eggNOG" id="COG2865">
    <property type="taxonomic scope" value="Bacteria"/>
</dbReference>
<dbReference type="GO" id="GO:0005524">
    <property type="term" value="F:ATP binding"/>
    <property type="evidence" value="ECO:0007669"/>
    <property type="project" value="UniProtKB-KW"/>
</dbReference>
<dbReference type="InterPro" id="IPR040980">
    <property type="entry name" value="SWI2_SNF2"/>
</dbReference>
<evidence type="ECO:0000256" key="2">
    <source>
        <dbReference type="ARBA" id="ARBA00008598"/>
    </source>
</evidence>
<dbReference type="Pfam" id="PF22679">
    <property type="entry name" value="T1R_D3-like"/>
    <property type="match status" value="1"/>
</dbReference>
<dbReference type="InterPro" id="IPR007409">
    <property type="entry name" value="Restrct_endonuc_type1_HsdR_N"/>
</dbReference>
<keyword evidence="9 11" id="KW-0067">ATP-binding</keyword>
<sequence>MSGGPGSEDVAVEQPALELLAALGWEVLSGFDEPTELGRPSKADVVLGARLRDAVVRLNLGLDAGAVDAAVAAFWEDRSSLDPVRANKAVWEILRDGVVVQAVNEQGNREPRRVRFVAWDVADQNEFLAVSQLWVTGELHTRRTDIVLFVNGIPFGFLELKAPERTVYEAYQGNLRAYRAEIPQLFWFNAFVILSNGSESRMGSTYASFEFFAEWKKIDDEAEAGAVSLETMLRATCEPHRMLDIVGNFIAYTETGGTIDAEGKRTGSLVKKVAKNHQYLGVNNALEATYEVKEREGRLGVFWHTQGSGKSLSMLWFTQKVLRKRPGNWTFVLVTDRKELDAQLYEEFADSGVITSGVEVHAETSAHLRELLGQDHRYVFTLIHKFIPAEKGADMPILSDRDDIIVITDEAHRSQYDTLAANMRASLPNASFLGFTGTPLIEGEEQETKRVFGDYVSTYNFADSIRDGATVPLYYENRIPELQLTNEDFDTELEDLLDEAALDEKQEKAVARKFSQQHQLITRPKRLEEIAVDLVEHFANRGFLGKGMYVAIDKATAVRMYDLVSAEWARAIVRLEAEIQALPQLERAAKEYQLRWMRETDMAVVVSQAQSEVADMADLGLDIALHRRKMNDEDLDSRFKDSDDPFRLVFVCAMWLTGFDAPSTSTIYLDKPMRGHTLMQTIARANRVFPDKDNGLIVDYIGVFRNLEKALAIYGVDRSGDIGTPIQPTDDLRGALDAALAEAGDYLADNDIELSDLESATGFEFVNLLDSTVEALLIDEPTRKGWVQLANRVRKAYKSLMPDSAAIRATKPVSIIRNVANKMASLGEQADISGVMDGVSELLDRSVGTREYIIRAAGEEQALLDLNQIDWEQLAITFAGNKRTAAKAAERELEKQIGEAVRKNPTVIHLADQLRQLIADYNAGTLNAEEYLRRLAQLHSSLDQQQRRTVDGELTEPELAIFDLLTKPAPELTDGELRKVRAAAHRLLVRIEETLVLDWKKKEESKAALRVAIRGVLADELPEAYEREIFDEKRQAIYEHIYASFGNDGESVYDQDALADPSQVMTLPTAEDEVTSADIDQADSERFARMIEELYGTNETWALPLERLMAGEESEVVEFKTSARWDTDGQVTKKAPAVISKTIAGFANAKGGTLLIGVNDGGGAVGLKPDYDTFSERQNIDKWLNWLTDIIINHLGRGALRRLRVRIHLIEGKEICRIDIPALSAPTWSAAGKGDPVLYERLPNSTRAVPAAEIEEFLAERFGVETTPSVTELLDNKTGTPPRRRLKGC</sequence>
<dbReference type="Pfam" id="PF18766">
    <property type="entry name" value="SWI2_SNF2"/>
    <property type="match status" value="1"/>
</dbReference>
<evidence type="ECO:0000256" key="5">
    <source>
        <dbReference type="ARBA" id="ARBA00022741"/>
    </source>
</evidence>
<evidence type="ECO:0000256" key="6">
    <source>
        <dbReference type="ARBA" id="ARBA00022747"/>
    </source>
</evidence>
<dbReference type="InterPro" id="IPR007421">
    <property type="entry name" value="Schlafen_AlbA_2_dom"/>
</dbReference>
<dbReference type="Pfam" id="PF04313">
    <property type="entry name" value="HSDR_N"/>
    <property type="match status" value="1"/>
</dbReference>
<keyword evidence="6 11" id="KW-0680">Restriction system</keyword>
<accession>R4Z597</accession>
<dbReference type="InterPro" id="IPR038461">
    <property type="entry name" value="Schlafen_AlbA_2_dom_sf"/>
</dbReference>
<evidence type="ECO:0000313" key="14">
    <source>
        <dbReference type="EMBL" id="CCM65893.1"/>
    </source>
</evidence>
<dbReference type="Pfam" id="PF04326">
    <property type="entry name" value="SLFN_AlbA_2"/>
    <property type="match status" value="1"/>
</dbReference>
<dbReference type="SUPFAM" id="SSF52540">
    <property type="entry name" value="P-loop containing nucleoside triphosphate hydrolases"/>
    <property type="match status" value="1"/>
</dbReference>
<dbReference type="GO" id="GO:0009307">
    <property type="term" value="P:DNA restriction-modification system"/>
    <property type="evidence" value="ECO:0007669"/>
    <property type="project" value="UniProtKB-KW"/>
</dbReference>
<dbReference type="PROSITE" id="PS51192">
    <property type="entry name" value="HELICASE_ATP_BIND_1"/>
    <property type="match status" value="1"/>
</dbReference>
<evidence type="ECO:0000256" key="7">
    <source>
        <dbReference type="ARBA" id="ARBA00022759"/>
    </source>
</evidence>
<comment type="subunit">
    <text evidence="3 11">The type I restriction/modification system is composed of three polypeptides R, M and S.</text>
</comment>
<dbReference type="EMBL" id="CANL01000079">
    <property type="protein sequence ID" value="CCM65893.1"/>
    <property type="molecule type" value="Genomic_DNA"/>
</dbReference>
<dbReference type="STRING" id="1229780.BN381_800001"/>
<evidence type="ECO:0000313" key="15">
    <source>
        <dbReference type="Proteomes" id="UP000018291"/>
    </source>
</evidence>
<keyword evidence="15" id="KW-1185">Reference proteome</keyword>
<evidence type="ECO:0000256" key="9">
    <source>
        <dbReference type="ARBA" id="ARBA00022840"/>
    </source>
</evidence>
<evidence type="ECO:0000259" key="13">
    <source>
        <dbReference type="PROSITE" id="PS51192"/>
    </source>
</evidence>
<feature type="domain" description="Helicase ATP-binding" evidence="13">
    <location>
        <begin position="291"/>
        <end position="457"/>
    </location>
</feature>
<dbReference type="CDD" id="cd18030">
    <property type="entry name" value="DEXHc_RE_I_HsdR"/>
    <property type="match status" value="1"/>
</dbReference>
<dbReference type="Gene3D" id="3.30.950.30">
    <property type="entry name" value="Schlafen, AAA domain"/>
    <property type="match status" value="1"/>
</dbReference>
<dbReference type="Gene3D" id="3.90.1570.50">
    <property type="match status" value="1"/>
</dbReference>
<dbReference type="eggNOG" id="COG0610">
    <property type="taxonomic scope" value="Bacteria"/>
</dbReference>
<keyword evidence="8 11" id="KW-0378">Hydrolase</keyword>
<proteinExistence type="inferred from homology"/>
<feature type="coiled-coil region" evidence="12">
    <location>
        <begin position="479"/>
        <end position="506"/>
    </location>
</feature>
<dbReference type="PANTHER" id="PTHR30195">
    <property type="entry name" value="TYPE I SITE-SPECIFIC DEOXYRIBONUCLEASE PROTEIN SUBUNIT M AND R"/>
    <property type="match status" value="1"/>
</dbReference>
<dbReference type="NCBIfam" id="TIGR00348">
    <property type="entry name" value="hsdR"/>
    <property type="match status" value="1"/>
</dbReference>
<evidence type="ECO:0000256" key="10">
    <source>
        <dbReference type="ARBA" id="ARBA00023125"/>
    </source>
</evidence>
<protein>
    <recommendedName>
        <fullName evidence="11">Type I restriction enzyme endonuclease subunit</fullName>
        <shortName evidence="11">R protein</shortName>
        <ecNumber evidence="11">3.1.21.3</ecNumber>
    </recommendedName>
</protein>
<gene>
    <name evidence="14" type="primary">hsdR</name>
    <name evidence="14" type="ORF">BN381_800001</name>
</gene>
<evidence type="ECO:0000256" key="8">
    <source>
        <dbReference type="ARBA" id="ARBA00022801"/>
    </source>
</evidence>
<name>R4Z597_9ACTN</name>
<dbReference type="PANTHER" id="PTHR30195:SF15">
    <property type="entry name" value="TYPE I RESTRICTION ENZYME HINDI ENDONUCLEASE SUBUNIT"/>
    <property type="match status" value="1"/>
</dbReference>
<dbReference type="HOGENOM" id="CLU_005762_1_1_11"/>
<dbReference type="Proteomes" id="UP000018291">
    <property type="component" value="Unassembled WGS sequence"/>
</dbReference>
<keyword evidence="10 11" id="KW-0238">DNA-binding</keyword>
<keyword evidence="5 11" id="KW-0547">Nucleotide-binding</keyword>
<dbReference type="OrthoDB" id="9758243at2"/>
<keyword evidence="7" id="KW-0255">Endonuclease</keyword>
<comment type="catalytic activity">
    <reaction evidence="1 11">
        <text>Endonucleolytic cleavage of DNA to give random double-stranded fragments with terminal 5'-phosphates, ATP is simultaneously hydrolyzed.</text>
        <dbReference type="EC" id="3.1.21.3"/>
    </reaction>
</comment>
<dbReference type="CDD" id="cd22332">
    <property type="entry name" value="HsdR_N"/>
    <property type="match status" value="1"/>
</dbReference>
<dbReference type="CDD" id="cd18800">
    <property type="entry name" value="SF2_C_EcoR124I-like"/>
    <property type="match status" value="1"/>
</dbReference>
<organism evidence="14 15">
    <name type="scientific">Candidatus Neomicrothrix parvicella RN1</name>
    <dbReference type="NCBI Taxonomy" id="1229780"/>
    <lineage>
        <taxon>Bacteria</taxon>
        <taxon>Bacillati</taxon>
        <taxon>Actinomycetota</taxon>
        <taxon>Acidimicrobiia</taxon>
        <taxon>Acidimicrobiales</taxon>
        <taxon>Microthrixaceae</taxon>
        <taxon>Candidatus Neomicrothrix</taxon>
    </lineage>
</organism>
<evidence type="ECO:0000256" key="11">
    <source>
        <dbReference type="RuleBase" id="RU364115"/>
    </source>
</evidence>
<dbReference type="InterPro" id="IPR014001">
    <property type="entry name" value="Helicase_ATP-bd"/>
</dbReference>
<dbReference type="InterPro" id="IPR051268">
    <property type="entry name" value="Type-I_R_enzyme_R_subunit"/>
</dbReference>
<comment type="caution">
    <text evidence="14">The sequence shown here is derived from an EMBL/GenBank/DDBJ whole genome shotgun (WGS) entry which is preliminary data.</text>
</comment>
<comment type="function">
    <text evidence="11">Subunit R is required for both nuclease and ATPase activities, but not for modification.</text>
</comment>
<dbReference type="Gene3D" id="3.40.50.300">
    <property type="entry name" value="P-loop containing nucleotide triphosphate hydrolases"/>
    <property type="match status" value="2"/>
</dbReference>
<dbReference type="InterPro" id="IPR055180">
    <property type="entry name" value="HsdR_RecA-like_helicase_dom_2"/>
</dbReference>